<proteinExistence type="inferred from homology"/>
<name>A0AA89BV93_PINIB</name>
<sequence length="296" mass="33620">MRVETPRKEGNVDPENVDSESLISPKTDMGKGKKDSENPFKRTTKTSLLKNFLLISMVLNVLTLMAMCTFIAERYIDNIGKQHGCERKTPTIPVNGIEQSAHPHSTGIATARDYFQCNPCELMMRATADISYESVNGTTICCKQMDKAKYQEPNRGSILSQCAEAQKNLAWRNPNTVTRTTSYKRGNVDVDYCTGEITINENGLYGVYSYIQFNSYTVDTRDMMKKDAMVYQMIFNTRTNQMLQFSRFTLDKDAYTRDQIGPVILPLKASDKLVVKTNYEKYIQPESTVFGLYKLG</sequence>
<reference evidence="5" key="1">
    <citation type="submission" date="2019-08" db="EMBL/GenBank/DDBJ databases">
        <title>The improved chromosome-level genome for the pearl oyster Pinctada fucata martensii using PacBio sequencing and Hi-C.</title>
        <authorList>
            <person name="Zheng Z."/>
        </authorList>
    </citation>
    <scope>NUCLEOTIDE SEQUENCE</scope>
    <source>
        <strain evidence="5">ZZ-2019</strain>
        <tissue evidence="5">Adductor muscle</tissue>
    </source>
</reference>
<dbReference type="InterPro" id="IPR006052">
    <property type="entry name" value="TNF_dom"/>
</dbReference>
<keyword evidence="3" id="KW-0812">Transmembrane</keyword>
<evidence type="ECO:0000259" key="4">
    <source>
        <dbReference type="Pfam" id="PF00229"/>
    </source>
</evidence>
<dbReference type="Gene3D" id="2.60.120.40">
    <property type="match status" value="1"/>
</dbReference>
<evidence type="ECO:0000256" key="1">
    <source>
        <dbReference type="ARBA" id="ARBA00008670"/>
    </source>
</evidence>
<gene>
    <name evidence="5" type="ORF">FSP39_019431</name>
</gene>
<feature type="domain" description="THD" evidence="4">
    <location>
        <begin position="190"/>
        <end position="295"/>
    </location>
</feature>
<feature type="compositionally biased region" description="Basic and acidic residues" evidence="2">
    <location>
        <begin position="1"/>
        <end position="11"/>
    </location>
</feature>
<keyword evidence="3" id="KW-0472">Membrane</keyword>
<comment type="caution">
    <text evidence="5">The sequence shown here is derived from an EMBL/GenBank/DDBJ whole genome shotgun (WGS) entry which is preliminary data.</text>
</comment>
<dbReference type="GO" id="GO:0006955">
    <property type="term" value="P:immune response"/>
    <property type="evidence" value="ECO:0007669"/>
    <property type="project" value="InterPro"/>
</dbReference>
<evidence type="ECO:0000256" key="2">
    <source>
        <dbReference type="SAM" id="MobiDB-lite"/>
    </source>
</evidence>
<feature type="transmembrane region" description="Helical" evidence="3">
    <location>
        <begin position="51"/>
        <end position="72"/>
    </location>
</feature>
<protein>
    <recommendedName>
        <fullName evidence="4">THD domain-containing protein</fullName>
    </recommendedName>
</protein>
<dbReference type="EMBL" id="VSWD01000008">
    <property type="protein sequence ID" value="KAK3095806.1"/>
    <property type="molecule type" value="Genomic_DNA"/>
</dbReference>
<comment type="similarity">
    <text evidence="1">Belongs to the tumor necrosis factor family.</text>
</comment>
<dbReference type="InterPro" id="IPR008983">
    <property type="entry name" value="Tumour_necrosis_fac-like_dom"/>
</dbReference>
<accession>A0AA89BV93</accession>
<evidence type="ECO:0000313" key="5">
    <source>
        <dbReference type="EMBL" id="KAK3095806.1"/>
    </source>
</evidence>
<dbReference type="AlphaFoldDB" id="A0AA89BV93"/>
<dbReference type="GO" id="GO:0016020">
    <property type="term" value="C:membrane"/>
    <property type="evidence" value="ECO:0007669"/>
    <property type="project" value="InterPro"/>
</dbReference>
<dbReference type="SUPFAM" id="SSF49842">
    <property type="entry name" value="TNF-like"/>
    <property type="match status" value="1"/>
</dbReference>
<evidence type="ECO:0000313" key="6">
    <source>
        <dbReference type="Proteomes" id="UP001186944"/>
    </source>
</evidence>
<dbReference type="GO" id="GO:0005164">
    <property type="term" value="F:tumor necrosis factor receptor binding"/>
    <property type="evidence" value="ECO:0007669"/>
    <property type="project" value="InterPro"/>
</dbReference>
<organism evidence="5 6">
    <name type="scientific">Pinctada imbricata</name>
    <name type="common">Atlantic pearl-oyster</name>
    <name type="synonym">Pinctada martensii</name>
    <dbReference type="NCBI Taxonomy" id="66713"/>
    <lineage>
        <taxon>Eukaryota</taxon>
        <taxon>Metazoa</taxon>
        <taxon>Spiralia</taxon>
        <taxon>Lophotrochozoa</taxon>
        <taxon>Mollusca</taxon>
        <taxon>Bivalvia</taxon>
        <taxon>Autobranchia</taxon>
        <taxon>Pteriomorphia</taxon>
        <taxon>Pterioida</taxon>
        <taxon>Pterioidea</taxon>
        <taxon>Pteriidae</taxon>
        <taxon>Pinctada</taxon>
    </lineage>
</organism>
<keyword evidence="6" id="KW-1185">Reference proteome</keyword>
<keyword evidence="3" id="KW-1133">Transmembrane helix</keyword>
<feature type="compositionally biased region" description="Basic and acidic residues" evidence="2">
    <location>
        <begin position="28"/>
        <end position="40"/>
    </location>
</feature>
<evidence type="ECO:0000256" key="3">
    <source>
        <dbReference type="SAM" id="Phobius"/>
    </source>
</evidence>
<dbReference type="Proteomes" id="UP001186944">
    <property type="component" value="Unassembled WGS sequence"/>
</dbReference>
<dbReference type="Pfam" id="PF00229">
    <property type="entry name" value="TNF"/>
    <property type="match status" value="1"/>
</dbReference>
<feature type="region of interest" description="Disordered" evidence="2">
    <location>
        <begin position="1"/>
        <end position="40"/>
    </location>
</feature>